<dbReference type="Gene3D" id="3.40.50.1000">
    <property type="entry name" value="HAD superfamily/HAD-like"/>
    <property type="match status" value="1"/>
</dbReference>
<feature type="domain" description="ACT" evidence="14">
    <location>
        <begin position="13"/>
        <end position="86"/>
    </location>
</feature>
<evidence type="ECO:0000256" key="6">
    <source>
        <dbReference type="ARBA" id="ARBA00022723"/>
    </source>
</evidence>
<reference evidence="15 16" key="1">
    <citation type="submission" date="2020-02" db="EMBL/GenBank/DDBJ databases">
        <authorList>
            <person name="Li X.-J."/>
            <person name="Han X.-M."/>
        </authorList>
    </citation>
    <scope>NUCLEOTIDE SEQUENCE [LARGE SCALE GENOMIC DNA]</scope>
    <source>
        <strain evidence="15 16">CCTCC AB 2017055</strain>
    </source>
</reference>
<comment type="pathway">
    <text evidence="2">Amino-acid biosynthesis; L-serine biosynthesis; L-serine from 3-phospho-D-glycerate: step 3/3.</text>
</comment>
<dbReference type="EMBL" id="JAAGOA010000013">
    <property type="protein sequence ID" value="NEE02097.1"/>
    <property type="molecule type" value="Genomic_DNA"/>
</dbReference>
<dbReference type="PANTHER" id="PTHR43344">
    <property type="entry name" value="PHOSPHOSERINE PHOSPHATASE"/>
    <property type="match status" value="1"/>
</dbReference>
<dbReference type="Pfam" id="PF13740">
    <property type="entry name" value="ACT_6"/>
    <property type="match status" value="1"/>
</dbReference>
<dbReference type="EC" id="3.1.3.3" evidence="4"/>
<dbReference type="SUPFAM" id="SSF55021">
    <property type="entry name" value="ACT-like"/>
    <property type="match status" value="1"/>
</dbReference>
<comment type="caution">
    <text evidence="15">The sequence shown here is derived from an EMBL/GenBank/DDBJ whole genome shotgun (WGS) entry which is preliminary data.</text>
</comment>
<dbReference type="Proteomes" id="UP000475214">
    <property type="component" value="Unassembled WGS sequence"/>
</dbReference>
<evidence type="ECO:0000256" key="4">
    <source>
        <dbReference type="ARBA" id="ARBA00012640"/>
    </source>
</evidence>
<dbReference type="AlphaFoldDB" id="A0A6L9SAE9"/>
<evidence type="ECO:0000256" key="2">
    <source>
        <dbReference type="ARBA" id="ARBA00005135"/>
    </source>
</evidence>
<dbReference type="InterPro" id="IPR004469">
    <property type="entry name" value="PSP"/>
</dbReference>
<organism evidence="15 16">
    <name type="scientific">Phytoactinopolyspora halotolerans</name>
    <dbReference type="NCBI Taxonomy" id="1981512"/>
    <lineage>
        <taxon>Bacteria</taxon>
        <taxon>Bacillati</taxon>
        <taxon>Actinomycetota</taxon>
        <taxon>Actinomycetes</taxon>
        <taxon>Jiangellales</taxon>
        <taxon>Jiangellaceae</taxon>
        <taxon>Phytoactinopolyspora</taxon>
    </lineage>
</organism>
<gene>
    <name evidence="15" type="primary">serB</name>
    <name evidence="15" type="ORF">G1H10_18140</name>
</gene>
<dbReference type="InterPro" id="IPR023214">
    <property type="entry name" value="HAD_sf"/>
</dbReference>
<accession>A0A6L9SAE9</accession>
<dbReference type="InterPro" id="IPR036412">
    <property type="entry name" value="HAD-like_sf"/>
</dbReference>
<evidence type="ECO:0000256" key="9">
    <source>
        <dbReference type="ARBA" id="ARBA00023299"/>
    </source>
</evidence>
<evidence type="ECO:0000256" key="11">
    <source>
        <dbReference type="ARBA" id="ARBA00048138"/>
    </source>
</evidence>
<evidence type="ECO:0000256" key="3">
    <source>
        <dbReference type="ARBA" id="ARBA00009184"/>
    </source>
</evidence>
<dbReference type="Pfam" id="PF12710">
    <property type="entry name" value="HAD"/>
    <property type="match status" value="1"/>
</dbReference>
<comment type="similarity">
    <text evidence="3">Belongs to the HAD-like hydrolase superfamily. SerB family.</text>
</comment>
<keyword evidence="6" id="KW-0479">Metal-binding</keyword>
<dbReference type="SFLD" id="SFLDG01136">
    <property type="entry name" value="C1.6:_Phosphoserine_Phosphatas"/>
    <property type="match status" value="1"/>
</dbReference>
<dbReference type="Gene3D" id="3.30.70.260">
    <property type="match status" value="2"/>
</dbReference>
<dbReference type="CDD" id="cd04870">
    <property type="entry name" value="ACT_PSP_1"/>
    <property type="match status" value="1"/>
</dbReference>
<evidence type="ECO:0000313" key="15">
    <source>
        <dbReference type="EMBL" id="NEE02097.1"/>
    </source>
</evidence>
<name>A0A6L9SAE9_9ACTN</name>
<dbReference type="RefSeq" id="WP_163740372.1">
    <property type="nucleotide sequence ID" value="NZ_JAAGOA010000013.1"/>
</dbReference>
<dbReference type="InterPro" id="IPR045865">
    <property type="entry name" value="ACT-like_dom_sf"/>
</dbReference>
<evidence type="ECO:0000256" key="10">
    <source>
        <dbReference type="ARBA" id="ARBA00031693"/>
    </source>
</evidence>
<dbReference type="SFLD" id="SFLDG01137">
    <property type="entry name" value="C1.6.1:_Phosphoserine_Phosphat"/>
    <property type="match status" value="1"/>
</dbReference>
<evidence type="ECO:0000256" key="1">
    <source>
        <dbReference type="ARBA" id="ARBA00001946"/>
    </source>
</evidence>
<dbReference type="PANTHER" id="PTHR43344:SF2">
    <property type="entry name" value="PHOSPHOSERINE PHOSPHATASE"/>
    <property type="match status" value="1"/>
</dbReference>
<dbReference type="PROSITE" id="PS51671">
    <property type="entry name" value="ACT"/>
    <property type="match status" value="1"/>
</dbReference>
<dbReference type="NCBIfam" id="TIGR00338">
    <property type="entry name" value="serB"/>
    <property type="match status" value="1"/>
</dbReference>
<evidence type="ECO:0000256" key="8">
    <source>
        <dbReference type="ARBA" id="ARBA00022842"/>
    </source>
</evidence>
<dbReference type="GO" id="GO:0005737">
    <property type="term" value="C:cytoplasm"/>
    <property type="evidence" value="ECO:0007669"/>
    <property type="project" value="TreeGrafter"/>
</dbReference>
<dbReference type="GO" id="GO:0000287">
    <property type="term" value="F:magnesium ion binding"/>
    <property type="evidence" value="ECO:0007669"/>
    <property type="project" value="TreeGrafter"/>
</dbReference>
<dbReference type="SFLD" id="SFLDF00029">
    <property type="entry name" value="phosphoserine_phosphatase"/>
    <property type="match status" value="1"/>
</dbReference>
<keyword evidence="8" id="KW-0460">Magnesium</keyword>
<proteinExistence type="inferred from homology"/>
<dbReference type="GO" id="GO:0036424">
    <property type="term" value="F:L-phosphoserine phosphatase activity"/>
    <property type="evidence" value="ECO:0007669"/>
    <property type="project" value="InterPro"/>
</dbReference>
<feature type="active site" description="Nucleophile" evidence="13">
    <location>
        <position position="184"/>
    </location>
</feature>
<evidence type="ECO:0000256" key="5">
    <source>
        <dbReference type="ARBA" id="ARBA00022605"/>
    </source>
</evidence>
<comment type="catalytic activity">
    <reaction evidence="12">
        <text>O-phospho-D-serine + H2O = D-serine + phosphate</text>
        <dbReference type="Rhea" id="RHEA:24873"/>
        <dbReference type="ChEBI" id="CHEBI:15377"/>
        <dbReference type="ChEBI" id="CHEBI:35247"/>
        <dbReference type="ChEBI" id="CHEBI:43474"/>
        <dbReference type="ChEBI" id="CHEBI:58680"/>
        <dbReference type="EC" id="3.1.3.3"/>
    </reaction>
</comment>
<sequence>MTASATSDDRTLLVTFSGRDRPGLTSRIFTTLARYRIHVLDIEQVTARGHLLLSVVLGDVPDDDGLMQAVHIVADELGLDVEVTVGQGDLSEPAERAHVTVLGSPLRPEAVRLLARRIADAGGNIDRIMRLASYPVTSIELEVSGVDPETLKADLTAEALAWGVDVAVQPSGLIRRAKRLIVMDVDSTLVQGEVVEMLAARAGVLDQVAKVTEAAMRGELDFAESLRARVRLLAGLPESAIDEVRDEVRLTPGARTLVRTLKRLGYRCGIVSGGFSQVTDALAEQLDLDFAAANTLEVVDGQLTGELVGDILDRPGKAAALRRFAAQAEVPLSQTVAVGDGANDLDMIGTAGLGVAFNAKPVVRDAADTAVNVPYLDAVLYLLGISRADVEAADADDGYITPAPPVPHA</sequence>
<keyword evidence="16" id="KW-1185">Reference proteome</keyword>
<protein>
    <recommendedName>
        <fullName evidence="4">phosphoserine phosphatase</fullName>
        <ecNumber evidence="4">3.1.3.3</ecNumber>
    </recommendedName>
    <alternativeName>
        <fullName evidence="10">O-phosphoserine phosphohydrolase</fullName>
    </alternativeName>
</protein>
<dbReference type="SFLD" id="SFLDS00003">
    <property type="entry name" value="Haloacid_Dehalogenase"/>
    <property type="match status" value="1"/>
</dbReference>
<dbReference type="Pfam" id="PF21086">
    <property type="entry name" value="ACT_PSP_2"/>
    <property type="match status" value="1"/>
</dbReference>
<dbReference type="GO" id="GO:0006564">
    <property type="term" value="P:L-serine biosynthetic process"/>
    <property type="evidence" value="ECO:0007669"/>
    <property type="project" value="UniProtKB-KW"/>
</dbReference>
<feature type="active site" description="Proton donor" evidence="13">
    <location>
        <position position="186"/>
    </location>
</feature>
<evidence type="ECO:0000313" key="16">
    <source>
        <dbReference type="Proteomes" id="UP000475214"/>
    </source>
</evidence>
<keyword evidence="9" id="KW-0718">Serine biosynthesis</keyword>
<dbReference type="NCBIfam" id="TIGR01488">
    <property type="entry name" value="HAD-SF-IB"/>
    <property type="match status" value="1"/>
</dbReference>
<dbReference type="UniPathway" id="UPA00135">
    <property type="reaction ID" value="UER00198"/>
</dbReference>
<evidence type="ECO:0000256" key="12">
    <source>
        <dbReference type="ARBA" id="ARBA00048523"/>
    </source>
</evidence>
<evidence type="ECO:0000256" key="13">
    <source>
        <dbReference type="PIRSR" id="PIRSR604469-1"/>
    </source>
</evidence>
<evidence type="ECO:0000256" key="7">
    <source>
        <dbReference type="ARBA" id="ARBA00022801"/>
    </source>
</evidence>
<dbReference type="FunFam" id="3.40.50.1000:FF:000041">
    <property type="entry name" value="Phosphoserine phosphatase SerB"/>
    <property type="match status" value="1"/>
</dbReference>
<dbReference type="SUPFAM" id="SSF56784">
    <property type="entry name" value="HAD-like"/>
    <property type="match status" value="1"/>
</dbReference>
<evidence type="ECO:0000259" key="14">
    <source>
        <dbReference type="PROSITE" id="PS51671"/>
    </source>
</evidence>
<dbReference type="InterPro" id="IPR049148">
    <property type="entry name" value="PSP_ACT"/>
</dbReference>
<keyword evidence="5" id="KW-0028">Amino-acid biosynthesis</keyword>
<dbReference type="CDD" id="cd07500">
    <property type="entry name" value="HAD_PSP"/>
    <property type="match status" value="1"/>
</dbReference>
<comment type="cofactor">
    <cofactor evidence="1">
        <name>Mg(2+)</name>
        <dbReference type="ChEBI" id="CHEBI:18420"/>
    </cofactor>
</comment>
<dbReference type="InterPro" id="IPR002912">
    <property type="entry name" value="ACT_dom"/>
</dbReference>
<keyword evidence="7 15" id="KW-0378">Hydrolase</keyword>
<comment type="catalytic activity">
    <reaction evidence="11">
        <text>O-phospho-L-serine + H2O = L-serine + phosphate</text>
        <dbReference type="Rhea" id="RHEA:21208"/>
        <dbReference type="ChEBI" id="CHEBI:15377"/>
        <dbReference type="ChEBI" id="CHEBI:33384"/>
        <dbReference type="ChEBI" id="CHEBI:43474"/>
        <dbReference type="ChEBI" id="CHEBI:57524"/>
        <dbReference type="EC" id="3.1.3.3"/>
    </reaction>
</comment>
<dbReference type="InterPro" id="IPR050582">
    <property type="entry name" value="HAD-like_SerB"/>
</dbReference>